<reference evidence="5 6" key="1">
    <citation type="submission" date="2015-12" db="EMBL/GenBank/DDBJ databases">
        <title>The genome of Folsomia candida.</title>
        <authorList>
            <person name="Faddeeva A."/>
            <person name="Derks M.F."/>
            <person name="Anvar Y."/>
            <person name="Smit S."/>
            <person name="Van Straalen N."/>
            <person name="Roelofs D."/>
        </authorList>
    </citation>
    <scope>NUCLEOTIDE SEQUENCE [LARGE SCALE GENOMIC DNA]</scope>
    <source>
        <strain evidence="5 6">VU population</strain>
        <tissue evidence="5">Whole body</tissue>
    </source>
</reference>
<proteinExistence type="predicted"/>
<dbReference type="GO" id="GO:0006357">
    <property type="term" value="P:regulation of transcription by RNA polymerase II"/>
    <property type="evidence" value="ECO:0007669"/>
    <property type="project" value="TreeGrafter"/>
</dbReference>
<evidence type="ECO:0000313" key="6">
    <source>
        <dbReference type="Proteomes" id="UP000198287"/>
    </source>
</evidence>
<evidence type="ECO:0000256" key="1">
    <source>
        <dbReference type="ARBA" id="ARBA00004123"/>
    </source>
</evidence>
<gene>
    <name evidence="5" type="ORF">Fcan01_02177</name>
</gene>
<evidence type="ECO:0000256" key="3">
    <source>
        <dbReference type="ARBA" id="ARBA00023242"/>
    </source>
</evidence>
<keyword evidence="2" id="KW-0238">DNA-binding</keyword>
<dbReference type="EMBL" id="LNIX01000001">
    <property type="protein sequence ID" value="OXA64735.1"/>
    <property type="molecule type" value="Genomic_DNA"/>
</dbReference>
<feature type="compositionally biased region" description="Low complexity" evidence="4">
    <location>
        <begin position="196"/>
        <end position="208"/>
    </location>
</feature>
<accession>A0A226F4K8</accession>
<comment type="subcellular location">
    <subcellularLocation>
        <location evidence="1">Nucleus</location>
    </subcellularLocation>
</comment>
<feature type="compositionally biased region" description="Polar residues" evidence="4">
    <location>
        <begin position="107"/>
        <end position="126"/>
    </location>
</feature>
<feature type="compositionally biased region" description="Basic residues" evidence="4">
    <location>
        <begin position="226"/>
        <end position="237"/>
    </location>
</feature>
<dbReference type="OrthoDB" id="10027956at2759"/>
<dbReference type="STRING" id="158441.A0A226F4K8"/>
<dbReference type="PANTHER" id="PTHR45781">
    <property type="entry name" value="AGAP000281-PA"/>
    <property type="match status" value="1"/>
</dbReference>
<feature type="compositionally biased region" description="Low complexity" evidence="4">
    <location>
        <begin position="164"/>
        <end position="183"/>
    </location>
</feature>
<keyword evidence="6" id="KW-1185">Reference proteome</keyword>
<dbReference type="Proteomes" id="UP000198287">
    <property type="component" value="Unassembled WGS sequence"/>
</dbReference>
<keyword evidence="3" id="KW-0539">Nucleus</keyword>
<organism evidence="5 6">
    <name type="scientific">Folsomia candida</name>
    <name type="common">Springtail</name>
    <dbReference type="NCBI Taxonomy" id="158441"/>
    <lineage>
        <taxon>Eukaryota</taxon>
        <taxon>Metazoa</taxon>
        <taxon>Ecdysozoa</taxon>
        <taxon>Arthropoda</taxon>
        <taxon>Hexapoda</taxon>
        <taxon>Collembola</taxon>
        <taxon>Entomobryomorpha</taxon>
        <taxon>Isotomoidea</taxon>
        <taxon>Isotomidae</taxon>
        <taxon>Proisotominae</taxon>
        <taxon>Folsomia</taxon>
    </lineage>
</organism>
<evidence type="ECO:0000313" key="5">
    <source>
        <dbReference type="EMBL" id="OXA64735.1"/>
    </source>
</evidence>
<evidence type="ECO:0000256" key="4">
    <source>
        <dbReference type="SAM" id="MobiDB-lite"/>
    </source>
</evidence>
<dbReference type="GO" id="GO:0005634">
    <property type="term" value="C:nucleus"/>
    <property type="evidence" value="ECO:0007669"/>
    <property type="project" value="UniProtKB-SubCell"/>
</dbReference>
<feature type="region of interest" description="Disordered" evidence="4">
    <location>
        <begin position="102"/>
        <end position="244"/>
    </location>
</feature>
<dbReference type="InterPro" id="IPR051365">
    <property type="entry name" value="TOX_HMG-box_domain"/>
</dbReference>
<name>A0A226F4K8_FOLCA</name>
<dbReference type="AlphaFoldDB" id="A0A226F4K8"/>
<evidence type="ECO:0000256" key="2">
    <source>
        <dbReference type="ARBA" id="ARBA00023125"/>
    </source>
</evidence>
<protein>
    <submittedName>
        <fullName evidence="5">TOX high mobility group box family member 4-B</fullName>
    </submittedName>
</protein>
<sequence>MLVEQSVLDESSPLINAAQGSDNFSVGVGLSIASPTHYSSRYMADQTFHTPNFGDEEFDIPPIAPHSHDPNIHHYSHMHGMHGVNQGQHPQQHQHYSPMYLPEHMTTPMTMNSPVSYGSPPTYTNLSSPHPPSHSPMGNPQQQHMLHHSRPGPHPPRQSVMGTNVPLRRSPSNNSSVSPANPESHSEDSDDSVPLGVGAVPGVMGVVGKRPSPEPDRTAMAPVAEKKKKAQKKKKKRDPNEPQK</sequence>
<dbReference type="OMA" id="HALIMRS"/>
<dbReference type="PANTHER" id="PTHR45781:SF1">
    <property type="entry name" value="HMG BOX DOMAIN-CONTAINING PROTEIN"/>
    <property type="match status" value="1"/>
</dbReference>
<comment type="caution">
    <text evidence="5">The sequence shown here is derived from an EMBL/GenBank/DDBJ whole genome shotgun (WGS) entry which is preliminary data.</text>
</comment>
<dbReference type="GO" id="GO:0031490">
    <property type="term" value="F:chromatin DNA binding"/>
    <property type="evidence" value="ECO:0007669"/>
    <property type="project" value="TreeGrafter"/>
</dbReference>